<evidence type="ECO:0008006" key="3">
    <source>
        <dbReference type="Google" id="ProtNLM"/>
    </source>
</evidence>
<gene>
    <name evidence="1" type="ORF">GSPATT00035469001</name>
</gene>
<dbReference type="AlphaFoldDB" id="A0C6C3"/>
<name>A0C6C3_PARTE</name>
<evidence type="ECO:0000313" key="2">
    <source>
        <dbReference type="Proteomes" id="UP000000600"/>
    </source>
</evidence>
<evidence type="ECO:0000313" key="1">
    <source>
        <dbReference type="EMBL" id="CAK66340.1"/>
    </source>
</evidence>
<dbReference type="HOGENOM" id="CLU_1921167_0_0_1"/>
<dbReference type="EMBL" id="CT868044">
    <property type="protein sequence ID" value="CAK66340.1"/>
    <property type="molecule type" value="Genomic_DNA"/>
</dbReference>
<dbReference type="GeneID" id="5019531"/>
<dbReference type="RefSeq" id="XP_001433737.1">
    <property type="nucleotide sequence ID" value="XM_001433700.1"/>
</dbReference>
<organism evidence="1 2">
    <name type="scientific">Paramecium tetraurelia</name>
    <dbReference type="NCBI Taxonomy" id="5888"/>
    <lineage>
        <taxon>Eukaryota</taxon>
        <taxon>Sar</taxon>
        <taxon>Alveolata</taxon>
        <taxon>Ciliophora</taxon>
        <taxon>Intramacronucleata</taxon>
        <taxon>Oligohymenophorea</taxon>
        <taxon>Peniculida</taxon>
        <taxon>Parameciidae</taxon>
        <taxon>Paramecium</taxon>
    </lineage>
</organism>
<accession>A0C6C3</accession>
<proteinExistence type="predicted"/>
<protein>
    <recommendedName>
        <fullName evidence="3">Transmembrane protein</fullName>
    </recommendedName>
</protein>
<dbReference type="Proteomes" id="UP000000600">
    <property type="component" value="Unassembled WGS sequence"/>
</dbReference>
<reference evidence="1 2" key="1">
    <citation type="journal article" date="2006" name="Nature">
        <title>Global trends of whole-genome duplications revealed by the ciliate Paramecium tetraurelia.</title>
        <authorList>
            <consortium name="Genoscope"/>
            <person name="Aury J.-M."/>
            <person name="Jaillon O."/>
            <person name="Duret L."/>
            <person name="Noel B."/>
            <person name="Jubin C."/>
            <person name="Porcel B.M."/>
            <person name="Segurens B."/>
            <person name="Daubin V."/>
            <person name="Anthouard V."/>
            <person name="Aiach N."/>
            <person name="Arnaiz O."/>
            <person name="Billaut A."/>
            <person name="Beisson J."/>
            <person name="Blanc I."/>
            <person name="Bouhouche K."/>
            <person name="Camara F."/>
            <person name="Duharcourt S."/>
            <person name="Guigo R."/>
            <person name="Gogendeau D."/>
            <person name="Katinka M."/>
            <person name="Keller A.-M."/>
            <person name="Kissmehl R."/>
            <person name="Klotz C."/>
            <person name="Koll F."/>
            <person name="Le Moue A."/>
            <person name="Lepere C."/>
            <person name="Malinsky S."/>
            <person name="Nowacki M."/>
            <person name="Nowak J.K."/>
            <person name="Plattner H."/>
            <person name="Poulain J."/>
            <person name="Ruiz F."/>
            <person name="Serrano V."/>
            <person name="Zagulski M."/>
            <person name="Dessen P."/>
            <person name="Betermier M."/>
            <person name="Weissenbach J."/>
            <person name="Scarpelli C."/>
            <person name="Schachter V."/>
            <person name="Sperling L."/>
            <person name="Meyer E."/>
            <person name="Cohen J."/>
            <person name="Wincker P."/>
        </authorList>
    </citation>
    <scope>NUCLEOTIDE SEQUENCE [LARGE SCALE GENOMIC DNA]</scope>
    <source>
        <strain evidence="1 2">Stock d4-2</strain>
    </source>
</reference>
<dbReference type="InParanoid" id="A0C6C3"/>
<dbReference type="KEGG" id="ptm:GSPATT00035469001"/>
<sequence length="132" mass="15892">MSTLNLDIHYSNKRGEENSISLYLLIIDMKKILRILLFFIAQTSNTDEYYTEKVMQLFNHQDFQLGAIVQFNVYKFQLIRRDEFTINYKKLKHLTSYCETQTYCKQLSQFHQFLTCSFVVSFEHHLGNWINN</sequence>
<keyword evidence="2" id="KW-1185">Reference proteome</keyword>